<protein>
    <recommendedName>
        <fullName evidence="1">Peptidase C39 domain-containing protein</fullName>
    </recommendedName>
</protein>
<dbReference type="Gene3D" id="3.90.70.10">
    <property type="entry name" value="Cysteine proteinases"/>
    <property type="match status" value="1"/>
</dbReference>
<dbReference type="GO" id="GO:0005524">
    <property type="term" value="F:ATP binding"/>
    <property type="evidence" value="ECO:0007669"/>
    <property type="project" value="InterPro"/>
</dbReference>
<dbReference type="PROSITE" id="PS50990">
    <property type="entry name" value="PEPTIDASE_C39"/>
    <property type="match status" value="1"/>
</dbReference>
<sequence>MAGFPREPLSLLPLGAGAPSFSLVENSMAGHRWWLRLLPCLLLLTSACGWAGEVVFSGVLPNGALLQQKVESMQERRYRNLVRQHTDYSCGAAALATILRYAYHLDTTEATVIEGMMGVSDPQLVKERGFSLLDIKRYVESLGMRGRGYRIDESRLRTLRVPGLVLMDVRGFRHFVVLKQVRDGVVEVADPILGNRSLSLAEFSAAWPSRAVFVVVGSDFDRNTALLQPSERPSARALYARQGPITDAELVDFGFSHADLF</sequence>
<dbReference type="GO" id="GO:0008233">
    <property type="term" value="F:peptidase activity"/>
    <property type="evidence" value="ECO:0007669"/>
    <property type="project" value="InterPro"/>
</dbReference>
<gene>
    <name evidence="2" type="ORF">H2204_012605</name>
</gene>
<proteinExistence type="predicted"/>
<dbReference type="AlphaFoldDB" id="A0AA38XS32"/>
<evidence type="ECO:0000313" key="2">
    <source>
        <dbReference type="EMBL" id="KAJ9619429.1"/>
    </source>
</evidence>
<reference evidence="2" key="1">
    <citation type="submission" date="2022-10" db="EMBL/GenBank/DDBJ databases">
        <title>Culturing micro-colonial fungi from biological soil crusts in the Mojave desert and describing Neophaeococcomyces mojavensis, and introducing the new genera and species Taxawa tesnikishii.</title>
        <authorList>
            <person name="Kurbessoian T."/>
            <person name="Stajich J.E."/>
        </authorList>
    </citation>
    <scope>NUCLEOTIDE SEQUENCE</scope>
    <source>
        <strain evidence="2">TK_35</strain>
    </source>
</reference>
<dbReference type="GO" id="GO:0006508">
    <property type="term" value="P:proteolysis"/>
    <property type="evidence" value="ECO:0007669"/>
    <property type="project" value="InterPro"/>
</dbReference>
<evidence type="ECO:0000259" key="1">
    <source>
        <dbReference type="PROSITE" id="PS50990"/>
    </source>
</evidence>
<name>A0AA38XS32_9EURO</name>
<dbReference type="GO" id="GO:0016020">
    <property type="term" value="C:membrane"/>
    <property type="evidence" value="ECO:0007669"/>
    <property type="project" value="InterPro"/>
</dbReference>
<accession>A0AA38XS32</accession>
<organism evidence="2">
    <name type="scientific">Knufia peltigerae</name>
    <dbReference type="NCBI Taxonomy" id="1002370"/>
    <lineage>
        <taxon>Eukaryota</taxon>
        <taxon>Fungi</taxon>
        <taxon>Dikarya</taxon>
        <taxon>Ascomycota</taxon>
        <taxon>Pezizomycotina</taxon>
        <taxon>Eurotiomycetes</taxon>
        <taxon>Chaetothyriomycetidae</taxon>
        <taxon>Chaetothyriales</taxon>
        <taxon>Trichomeriaceae</taxon>
        <taxon>Knufia</taxon>
    </lineage>
</organism>
<feature type="domain" description="Peptidase C39" evidence="1">
    <location>
        <begin position="84"/>
        <end position="214"/>
    </location>
</feature>
<dbReference type="Pfam" id="PF03412">
    <property type="entry name" value="Peptidase_C39"/>
    <property type="match status" value="1"/>
</dbReference>
<comment type="caution">
    <text evidence="2">The sequence shown here is derived from an EMBL/GenBank/DDBJ whole genome shotgun (WGS) entry which is preliminary data.</text>
</comment>
<dbReference type="EMBL" id="JAPDRN010000131">
    <property type="protein sequence ID" value="KAJ9619429.1"/>
    <property type="molecule type" value="Genomic_DNA"/>
</dbReference>
<dbReference type="CDD" id="cd02423">
    <property type="entry name" value="Peptidase_C39G"/>
    <property type="match status" value="1"/>
</dbReference>
<dbReference type="InterPro" id="IPR005074">
    <property type="entry name" value="Peptidase_C39"/>
</dbReference>